<protein>
    <submittedName>
        <fullName evidence="1">Uncharacterized protein</fullName>
    </submittedName>
</protein>
<proteinExistence type="predicted"/>
<sequence>MDDLPPALLIDILSRLTDSSDLARCRVASKTLNALSDDVRSINLVCSMSGYLKSRSPETKALVTPFKAVFKDLVLRSRHLESVSIGVDKSLGGISFDDVEDESDDLYLTDFNFMKEWLPRVSGELKSLFISDFWVQSCWRRSEALTLISSSCHSLLKLVVKNAWLSVDGLNPMPMLTSLTLEFVRLDDEYLNKISSCFPNLTELNLIGVGGLKEPKIDLLHLRTCEWSVSNAPLHLMIHAPNLVHFQLKCIKPRFIVLEAPALSSFSLSLESTDELKLKDCYSLEYLQLESFNLDSLLAMFRGCETVKRLTVDSFRRNEQVKVTRFGLDTLFDSFPKISYLNLGPGAWHEMETSFCKGGLEDMIGMKTLRELIAHLVVSDIESTLAFIFSILGKCTKLSDVSLLIHRDVDSCVAGNLISRCRSNFPRVRWRWGIWKEGTKDTWVSDGV</sequence>
<dbReference type="Proteomes" id="UP000828941">
    <property type="component" value="Chromosome 4"/>
</dbReference>
<reference evidence="1 2" key="1">
    <citation type="journal article" date="2022" name="DNA Res.">
        <title>Chromosomal-level genome assembly of the orchid tree Bauhinia variegata (Leguminosae; Cercidoideae) supports the allotetraploid origin hypothesis of Bauhinia.</title>
        <authorList>
            <person name="Zhong Y."/>
            <person name="Chen Y."/>
            <person name="Zheng D."/>
            <person name="Pang J."/>
            <person name="Liu Y."/>
            <person name="Luo S."/>
            <person name="Meng S."/>
            <person name="Qian L."/>
            <person name="Wei D."/>
            <person name="Dai S."/>
            <person name="Zhou R."/>
        </authorList>
    </citation>
    <scope>NUCLEOTIDE SEQUENCE [LARGE SCALE GENOMIC DNA]</scope>
    <source>
        <strain evidence="1">BV-YZ2020</strain>
    </source>
</reference>
<evidence type="ECO:0000313" key="1">
    <source>
        <dbReference type="EMBL" id="KAI4347027.1"/>
    </source>
</evidence>
<evidence type="ECO:0000313" key="2">
    <source>
        <dbReference type="Proteomes" id="UP000828941"/>
    </source>
</evidence>
<keyword evidence="2" id="KW-1185">Reference proteome</keyword>
<accession>A0ACB9PG57</accession>
<gene>
    <name evidence="1" type="ORF">L6164_007876</name>
</gene>
<name>A0ACB9PG57_BAUVA</name>
<organism evidence="1 2">
    <name type="scientific">Bauhinia variegata</name>
    <name type="common">Purple orchid tree</name>
    <name type="synonym">Phanera variegata</name>
    <dbReference type="NCBI Taxonomy" id="167791"/>
    <lineage>
        <taxon>Eukaryota</taxon>
        <taxon>Viridiplantae</taxon>
        <taxon>Streptophyta</taxon>
        <taxon>Embryophyta</taxon>
        <taxon>Tracheophyta</taxon>
        <taxon>Spermatophyta</taxon>
        <taxon>Magnoliopsida</taxon>
        <taxon>eudicotyledons</taxon>
        <taxon>Gunneridae</taxon>
        <taxon>Pentapetalae</taxon>
        <taxon>rosids</taxon>
        <taxon>fabids</taxon>
        <taxon>Fabales</taxon>
        <taxon>Fabaceae</taxon>
        <taxon>Cercidoideae</taxon>
        <taxon>Cercideae</taxon>
        <taxon>Bauhiniinae</taxon>
        <taxon>Bauhinia</taxon>
    </lineage>
</organism>
<dbReference type="EMBL" id="CM039429">
    <property type="protein sequence ID" value="KAI4347027.1"/>
    <property type="molecule type" value="Genomic_DNA"/>
</dbReference>
<comment type="caution">
    <text evidence="1">The sequence shown here is derived from an EMBL/GenBank/DDBJ whole genome shotgun (WGS) entry which is preliminary data.</text>
</comment>